<sequence>MHYNVQFFTWTPRDGVHQVGKMVEIDAVNAKLAATSLLGLRLGDSGDASRLAARVWAAEDAAKADCVCFFYQ</sequence>
<protein>
    <submittedName>
        <fullName evidence="1">Uncharacterized protein</fullName>
    </submittedName>
</protein>
<dbReference type="Proteomes" id="UP001139089">
    <property type="component" value="Unassembled WGS sequence"/>
</dbReference>
<evidence type="ECO:0000313" key="2">
    <source>
        <dbReference type="Proteomes" id="UP001139089"/>
    </source>
</evidence>
<dbReference type="RefSeq" id="WP_113152103.1">
    <property type="nucleotide sequence ID" value="NZ_JAJOZR010000018.1"/>
</dbReference>
<accession>A0A9X1T993</accession>
<comment type="caution">
    <text evidence="1">The sequence shown here is derived from an EMBL/GenBank/DDBJ whole genome shotgun (WGS) entry which is preliminary data.</text>
</comment>
<organism evidence="1 2">
    <name type="scientific">Rhizobium quercicola</name>
    <dbReference type="NCBI Taxonomy" id="2901226"/>
    <lineage>
        <taxon>Bacteria</taxon>
        <taxon>Pseudomonadati</taxon>
        <taxon>Pseudomonadota</taxon>
        <taxon>Alphaproteobacteria</taxon>
        <taxon>Hyphomicrobiales</taxon>
        <taxon>Rhizobiaceae</taxon>
        <taxon>Rhizobium/Agrobacterium group</taxon>
        <taxon>Rhizobium</taxon>
    </lineage>
</organism>
<proteinExistence type="predicted"/>
<dbReference type="AlphaFoldDB" id="A0A9X1T993"/>
<keyword evidence="2" id="KW-1185">Reference proteome</keyword>
<gene>
    <name evidence="1" type="ORF">LRX75_21580</name>
</gene>
<reference evidence="1" key="1">
    <citation type="submission" date="2021-12" db="EMBL/GenBank/DDBJ databases">
        <authorList>
            <person name="Li Y."/>
        </authorList>
    </citation>
    <scope>NUCLEOTIDE SEQUENCE</scope>
    <source>
        <strain evidence="1">DKSPLA3</strain>
    </source>
</reference>
<evidence type="ECO:0000313" key="1">
    <source>
        <dbReference type="EMBL" id="MCD7111628.1"/>
    </source>
</evidence>
<dbReference type="EMBL" id="JAJOZR010000018">
    <property type="protein sequence ID" value="MCD7111628.1"/>
    <property type="molecule type" value="Genomic_DNA"/>
</dbReference>
<name>A0A9X1T993_9HYPH</name>